<dbReference type="RefSeq" id="XP_033395057.1">
    <property type="nucleotide sequence ID" value="XM_033538330.1"/>
</dbReference>
<accession>A0A6A6B811</accession>
<evidence type="ECO:0000313" key="5">
    <source>
        <dbReference type="Proteomes" id="UP000799438"/>
    </source>
</evidence>
<dbReference type="EMBL" id="ML995493">
    <property type="protein sequence ID" value="KAF2139344.1"/>
    <property type="molecule type" value="Genomic_DNA"/>
</dbReference>
<dbReference type="NCBIfam" id="TIGR00756">
    <property type="entry name" value="PPR"/>
    <property type="match status" value="1"/>
</dbReference>
<feature type="region of interest" description="Disordered" evidence="3">
    <location>
        <begin position="669"/>
        <end position="745"/>
    </location>
</feature>
<dbReference type="Pfam" id="PF13041">
    <property type="entry name" value="PPR_2"/>
    <property type="match status" value="1"/>
</dbReference>
<keyword evidence="1" id="KW-0677">Repeat</keyword>
<dbReference type="AlphaFoldDB" id="A0A6A6B811"/>
<dbReference type="InterPro" id="IPR002885">
    <property type="entry name" value="PPR_rpt"/>
</dbReference>
<proteinExistence type="predicted"/>
<feature type="compositionally biased region" description="Basic and acidic residues" evidence="3">
    <location>
        <begin position="719"/>
        <end position="745"/>
    </location>
</feature>
<dbReference type="Gene3D" id="1.25.40.10">
    <property type="entry name" value="Tetratricopeptide repeat domain"/>
    <property type="match status" value="2"/>
</dbReference>
<sequence length="745" mass="85267">MLSCRLCLGHSLRAVTQRPPLTSPANALARLATRRPINGQRLAALSPPCRSYATAELAVDALSEADRSYVPYEYSQKAAERKKVLVGNLHRNLKNRELDPDETAFNVKLLKRINNDPLKLADFVNTRLRFDDVSRTIAVVRFASKYMNCVVSWNHVINHIMSLHRVPEAMKIYNDMKKRGQRPDSYTYTIVLRGLGDNAHHDKDVVGNALSVYHSMSAPNSQVEPTTIHTNAVLRACARANNMDALWGVVAKLPESGRGAPDTLTYSTILNAIRYNAMDAPVGLNWEELARRRNDAIIDGRRLWENIVSRWRNGDLMIDEGLTCTMGRLLLLGERPRDWDDVLSLVQQTMDIPRLTPRLGSDEPRGEVDFSQQALPFTPKDFKDADLQPIDPDDKWRPGGEFDPVEREVMGRKRRSKYTVVYARPGHNTFSLILAACLKMAAKKAALDYFKLFTGPEGYKLEPDHDNLHMFLRILRQSRSSAEAVEFVRVMVENKKFVMSKTFRIAMSTCVRDKNNPNIFKHACELMDLMENSLREMDGGTVAMFAGLAAHLKNPRDILYMLNRTTSSAHDLRRLLTFKRPETRRDKEEMKELIPARRNAIDALRHMQACCDQLLLKGAIPADLQGQFMERKIMLTKQLNQAQWIDPDLASYEFKKKYGKLLRKRDDLGYSQKREQRGTRGHGQRREMGRGQEREIKGRRASSRMGRGQGRVQARGRQSGRERRPEGHRGRETNGEERPKENRLW</sequence>
<evidence type="ECO:0008006" key="6">
    <source>
        <dbReference type="Google" id="ProtNLM"/>
    </source>
</evidence>
<dbReference type="Proteomes" id="UP000799438">
    <property type="component" value="Unassembled WGS sequence"/>
</dbReference>
<feature type="compositionally biased region" description="Basic and acidic residues" evidence="3">
    <location>
        <begin position="669"/>
        <end position="698"/>
    </location>
</feature>
<evidence type="ECO:0000256" key="3">
    <source>
        <dbReference type="SAM" id="MobiDB-lite"/>
    </source>
</evidence>
<dbReference type="PROSITE" id="PS51375">
    <property type="entry name" value="PPR"/>
    <property type="match status" value="1"/>
</dbReference>
<organism evidence="4 5">
    <name type="scientific">Aplosporella prunicola CBS 121167</name>
    <dbReference type="NCBI Taxonomy" id="1176127"/>
    <lineage>
        <taxon>Eukaryota</taxon>
        <taxon>Fungi</taxon>
        <taxon>Dikarya</taxon>
        <taxon>Ascomycota</taxon>
        <taxon>Pezizomycotina</taxon>
        <taxon>Dothideomycetes</taxon>
        <taxon>Dothideomycetes incertae sedis</taxon>
        <taxon>Botryosphaeriales</taxon>
        <taxon>Aplosporellaceae</taxon>
        <taxon>Aplosporella</taxon>
    </lineage>
</organism>
<dbReference type="PANTHER" id="PTHR47942:SF105">
    <property type="entry name" value="ATPASE EXPRESSION PROTEIN 3"/>
    <property type="match status" value="1"/>
</dbReference>
<protein>
    <recommendedName>
        <fullName evidence="6">Pentacotripeptide-repeat region of PRORP domain-containing protein</fullName>
    </recommendedName>
</protein>
<evidence type="ECO:0000256" key="2">
    <source>
        <dbReference type="PROSITE-ProRule" id="PRU00708"/>
    </source>
</evidence>
<dbReference type="InterPro" id="IPR051222">
    <property type="entry name" value="PPR/CCM1_RNA-binding"/>
</dbReference>
<dbReference type="OrthoDB" id="185373at2759"/>
<dbReference type="GeneID" id="54295826"/>
<evidence type="ECO:0000256" key="1">
    <source>
        <dbReference type="ARBA" id="ARBA00022737"/>
    </source>
</evidence>
<feature type="repeat" description="PPR" evidence="2">
    <location>
        <begin position="149"/>
        <end position="183"/>
    </location>
</feature>
<feature type="compositionally biased region" description="Low complexity" evidence="3">
    <location>
        <begin position="704"/>
        <end position="717"/>
    </location>
</feature>
<dbReference type="PANTHER" id="PTHR47942">
    <property type="entry name" value="TETRATRICOPEPTIDE REPEAT (TPR)-LIKE SUPERFAMILY PROTEIN-RELATED"/>
    <property type="match status" value="1"/>
</dbReference>
<evidence type="ECO:0000313" key="4">
    <source>
        <dbReference type="EMBL" id="KAF2139344.1"/>
    </source>
</evidence>
<reference evidence="4" key="1">
    <citation type="journal article" date="2020" name="Stud. Mycol.">
        <title>101 Dothideomycetes genomes: a test case for predicting lifestyles and emergence of pathogens.</title>
        <authorList>
            <person name="Haridas S."/>
            <person name="Albert R."/>
            <person name="Binder M."/>
            <person name="Bloem J."/>
            <person name="Labutti K."/>
            <person name="Salamov A."/>
            <person name="Andreopoulos B."/>
            <person name="Baker S."/>
            <person name="Barry K."/>
            <person name="Bills G."/>
            <person name="Bluhm B."/>
            <person name="Cannon C."/>
            <person name="Castanera R."/>
            <person name="Culley D."/>
            <person name="Daum C."/>
            <person name="Ezra D."/>
            <person name="Gonzalez J."/>
            <person name="Henrissat B."/>
            <person name="Kuo A."/>
            <person name="Liang C."/>
            <person name="Lipzen A."/>
            <person name="Lutzoni F."/>
            <person name="Magnuson J."/>
            <person name="Mondo S."/>
            <person name="Nolan M."/>
            <person name="Ohm R."/>
            <person name="Pangilinan J."/>
            <person name="Park H.-J."/>
            <person name="Ramirez L."/>
            <person name="Alfaro M."/>
            <person name="Sun H."/>
            <person name="Tritt A."/>
            <person name="Yoshinaga Y."/>
            <person name="Zwiers L.-H."/>
            <person name="Turgeon B."/>
            <person name="Goodwin S."/>
            <person name="Spatafora J."/>
            <person name="Crous P."/>
            <person name="Grigoriev I."/>
        </authorList>
    </citation>
    <scope>NUCLEOTIDE SEQUENCE</scope>
    <source>
        <strain evidence="4">CBS 121167</strain>
    </source>
</reference>
<keyword evidence="5" id="KW-1185">Reference proteome</keyword>
<gene>
    <name evidence="4" type="ORF">K452DRAFT_254647</name>
</gene>
<dbReference type="InterPro" id="IPR011990">
    <property type="entry name" value="TPR-like_helical_dom_sf"/>
</dbReference>
<name>A0A6A6B811_9PEZI</name>